<dbReference type="SMART" id="SM00155">
    <property type="entry name" value="PLDc"/>
    <property type="match status" value="2"/>
</dbReference>
<dbReference type="GO" id="GO:0032049">
    <property type="term" value="P:cardiolipin biosynthetic process"/>
    <property type="evidence" value="ECO:0007669"/>
    <property type="project" value="InterPro"/>
</dbReference>
<dbReference type="PROSITE" id="PS50035">
    <property type="entry name" value="PLD"/>
    <property type="match status" value="1"/>
</dbReference>
<keyword evidence="3 10" id="KW-0444">Lipid biosynthesis</keyword>
<dbReference type="GO" id="GO:0005739">
    <property type="term" value="C:mitochondrion"/>
    <property type="evidence" value="ECO:0007669"/>
    <property type="project" value="UniProtKB-SubCell"/>
</dbReference>
<dbReference type="EC" id="2.7.8.5" evidence="10"/>
<keyword evidence="4 10" id="KW-0808">Transferase</keyword>
<sequence length="505" mass="56577">MQLPIFTARNEQVQVLDSPAQFYQTLKQKISSAQQRIFLASLYVGKEEIELIEHIRAALQSRRALRLTVLADALRSTRESSPNPSSASLLASLARDFPNQVDVRLYHTPSLKGLTKRLVGKRFNEGWGLQHMKIYGFDDDVIVSGANLSRDYFTNRKDRYVVFVQQQQIANYLHSLVLLAARFSYHLASTESPASSEKATAYAGFRLEWDGGDRLLLGEDADGTISEGGTLGPSSSNRLPEQGWSSTAQAAVEDFTRRWHQHTLETLSLSSGEDADVYLVPLLQMGPLRIRQETAAIPQIFHLAASASNLEGKPATVDLTSGYFSLYRPYKALLSAPCKGDVQERTRIICAAPESNGFFKSKGVSGWIPDGYTWFEKKFWDALKRSGRLWNGDDAKGGVEMSEWKKQGWTYHAKGIWYTPPHSATPTLFHVGSSNYGSRSSDLDLECTFLISMNSSSPLSHRVKAEVEGLRADAKERVNEDLFNRPDRKVRWRVRFAAWLVGGML</sequence>
<dbReference type="CDD" id="cd09137">
    <property type="entry name" value="PLDc_PGS1_euk_2"/>
    <property type="match status" value="1"/>
</dbReference>
<comment type="pathway">
    <text evidence="1 10">Phospholipid metabolism; phosphatidylglycerol biosynthesis; phosphatidylglycerol from CDP-diacylglycerol: step 1/2.</text>
</comment>
<evidence type="ECO:0000256" key="8">
    <source>
        <dbReference type="ARBA" id="ARBA00023264"/>
    </source>
</evidence>
<comment type="similarity">
    <text evidence="2 10">Belongs to the CDP-alcohol phosphatidyltransferase class-II family.</text>
</comment>
<keyword evidence="10" id="KW-0067">ATP-binding</keyword>
<dbReference type="PANTHER" id="PTHR12586:SF1">
    <property type="entry name" value="CDP-DIACYLGLYCEROL--GLYCEROL-3-PHOSPHATE 3-PHOSPHATIDYLTRANSFERASE, MITOCHONDRIAL"/>
    <property type="match status" value="1"/>
</dbReference>
<dbReference type="OrthoDB" id="10250191at2759"/>
<dbReference type="PANTHER" id="PTHR12586">
    <property type="entry name" value="CDP-DIACYLGLYCEROL--SERINE O-PHOSPHATIDYLTRANSFERASE"/>
    <property type="match status" value="1"/>
</dbReference>
<comment type="catalytic activity">
    <reaction evidence="9 10">
        <text>a CDP-1,2-diacyl-sn-glycerol + sn-glycerol 3-phosphate = a 1,2-diacyl-sn-glycero-3-phospho-(1'-sn-glycero-3'-phosphate) + CMP + H(+)</text>
        <dbReference type="Rhea" id="RHEA:12593"/>
        <dbReference type="ChEBI" id="CHEBI:15378"/>
        <dbReference type="ChEBI" id="CHEBI:57597"/>
        <dbReference type="ChEBI" id="CHEBI:58332"/>
        <dbReference type="ChEBI" id="CHEBI:60110"/>
        <dbReference type="ChEBI" id="CHEBI:60377"/>
        <dbReference type="EC" id="2.7.8.5"/>
    </reaction>
</comment>
<dbReference type="UniPathway" id="UPA00084">
    <property type="reaction ID" value="UER00503"/>
</dbReference>
<dbReference type="PIRSF" id="PIRSF000850">
    <property type="entry name" value="Phospholipase_D_PSS"/>
    <property type="match status" value="1"/>
</dbReference>
<evidence type="ECO:0000256" key="2">
    <source>
        <dbReference type="ARBA" id="ARBA00010682"/>
    </source>
</evidence>
<keyword evidence="6 10" id="KW-0443">Lipid metabolism</keyword>
<dbReference type="CDD" id="cd09135">
    <property type="entry name" value="PLDc_PGS1_euk_1"/>
    <property type="match status" value="1"/>
</dbReference>
<dbReference type="Gene3D" id="3.30.870.10">
    <property type="entry name" value="Endonuclease Chain A"/>
    <property type="match status" value="2"/>
</dbReference>
<evidence type="ECO:0000256" key="9">
    <source>
        <dbReference type="ARBA" id="ARBA00048586"/>
    </source>
</evidence>
<gene>
    <name evidence="12" type="ORF">PSFLO_05310</name>
</gene>
<evidence type="ECO:0000256" key="6">
    <source>
        <dbReference type="ARBA" id="ARBA00023098"/>
    </source>
</evidence>
<dbReference type="InterPro" id="IPR016270">
    <property type="entry name" value="PGS1"/>
</dbReference>
<keyword evidence="7 10" id="KW-0594">Phospholipid biosynthesis</keyword>
<feature type="domain" description="PLD phosphodiesterase" evidence="11">
    <location>
        <begin position="126"/>
        <end position="152"/>
    </location>
</feature>
<evidence type="ECO:0000313" key="13">
    <source>
        <dbReference type="Proteomes" id="UP000323386"/>
    </source>
</evidence>
<evidence type="ECO:0000256" key="4">
    <source>
        <dbReference type="ARBA" id="ARBA00022679"/>
    </source>
</evidence>
<dbReference type="SUPFAM" id="SSF56024">
    <property type="entry name" value="Phospholipase D/nuclease"/>
    <property type="match status" value="1"/>
</dbReference>
<organism evidence="12 13">
    <name type="scientific">Pseudozyma flocculosa</name>
    <dbReference type="NCBI Taxonomy" id="84751"/>
    <lineage>
        <taxon>Eukaryota</taxon>
        <taxon>Fungi</taxon>
        <taxon>Dikarya</taxon>
        <taxon>Basidiomycota</taxon>
        <taxon>Ustilaginomycotina</taxon>
        <taxon>Ustilaginomycetes</taxon>
        <taxon>Ustilaginales</taxon>
        <taxon>Ustilaginaceae</taxon>
        <taxon>Pseudozyma</taxon>
    </lineage>
</organism>
<comment type="subcellular location">
    <subcellularLocation>
        <location evidence="10">Mitochondrion</location>
    </subcellularLocation>
</comment>
<accession>A0A5C3F8Z8</accession>
<dbReference type="EMBL" id="OOIP01000016">
    <property type="protein sequence ID" value="SPO39829.1"/>
    <property type="molecule type" value="Genomic_DNA"/>
</dbReference>
<evidence type="ECO:0000313" key="12">
    <source>
        <dbReference type="EMBL" id="SPO39829.1"/>
    </source>
</evidence>
<name>A0A5C3F8Z8_9BASI</name>
<evidence type="ECO:0000259" key="11">
    <source>
        <dbReference type="PROSITE" id="PS50035"/>
    </source>
</evidence>
<evidence type="ECO:0000256" key="10">
    <source>
        <dbReference type="RuleBase" id="RU365024"/>
    </source>
</evidence>
<evidence type="ECO:0000256" key="1">
    <source>
        <dbReference type="ARBA" id="ARBA00005042"/>
    </source>
</evidence>
<dbReference type="InterPro" id="IPR001736">
    <property type="entry name" value="PLipase_D/transphosphatidylase"/>
</dbReference>
<reference evidence="12 13" key="1">
    <citation type="submission" date="2018-03" db="EMBL/GenBank/DDBJ databases">
        <authorList>
            <person name="Guldener U."/>
        </authorList>
    </citation>
    <scope>NUCLEOTIDE SEQUENCE [LARGE SCALE GENOMIC DNA]</scope>
    <source>
        <strain evidence="12 13">DAOM196992</strain>
    </source>
</reference>
<dbReference type="Proteomes" id="UP000323386">
    <property type="component" value="Unassembled WGS sequence"/>
</dbReference>
<keyword evidence="13" id="KW-1185">Reference proteome</keyword>
<dbReference type="AlphaFoldDB" id="A0A5C3F8Z8"/>
<evidence type="ECO:0000256" key="5">
    <source>
        <dbReference type="ARBA" id="ARBA00022737"/>
    </source>
</evidence>
<proteinExistence type="inferred from homology"/>
<evidence type="ECO:0000256" key="7">
    <source>
        <dbReference type="ARBA" id="ARBA00023209"/>
    </source>
</evidence>
<keyword evidence="10" id="KW-0547">Nucleotide-binding</keyword>
<dbReference type="GO" id="GO:0005524">
    <property type="term" value="F:ATP binding"/>
    <property type="evidence" value="ECO:0007669"/>
    <property type="project" value="UniProtKB-KW"/>
</dbReference>
<comment type="function">
    <text evidence="10">Functions in the biosynthesis of the anionic phospholipids phosphatidylglycerol and cardiolipin.</text>
</comment>
<keyword evidence="10" id="KW-0496">Mitochondrion</keyword>
<keyword evidence="8 10" id="KW-1208">Phospholipid metabolism</keyword>
<evidence type="ECO:0000256" key="3">
    <source>
        <dbReference type="ARBA" id="ARBA00022516"/>
    </source>
</evidence>
<dbReference type="GO" id="GO:0008444">
    <property type="term" value="F:CDP-diacylglycerol-glycerol-3-phosphate 3-phosphatidyltransferase activity"/>
    <property type="evidence" value="ECO:0007669"/>
    <property type="project" value="UniProtKB-EC"/>
</dbReference>
<keyword evidence="5" id="KW-0677">Repeat</keyword>
<protein>
    <recommendedName>
        <fullName evidence="10">CDP-diacylglycerol--glycerol-3-phosphate 3-phosphatidyltransferase</fullName>
        <ecNumber evidence="10">2.7.8.5</ecNumber>
    </recommendedName>
</protein>